<proteinExistence type="predicted"/>
<dbReference type="PANTHER" id="PTHR48090">
    <property type="entry name" value="UNDECAPRENYL-PHOSPHATE 4-DEOXY-4-FORMAMIDO-L-ARABINOSE TRANSFERASE-RELATED"/>
    <property type="match status" value="1"/>
</dbReference>
<evidence type="ECO:0000259" key="1">
    <source>
        <dbReference type="Pfam" id="PF00535"/>
    </source>
</evidence>
<dbReference type="CDD" id="cd04179">
    <property type="entry name" value="DPM_DPG-synthase_like"/>
    <property type="match status" value="1"/>
</dbReference>
<dbReference type="AlphaFoldDB" id="A0A0F9NE44"/>
<comment type="caution">
    <text evidence="2">The sequence shown here is derived from an EMBL/GenBank/DDBJ whole genome shotgun (WGS) entry which is preliminary data.</text>
</comment>
<dbReference type="PANTHER" id="PTHR48090:SF7">
    <property type="entry name" value="RFBJ PROTEIN"/>
    <property type="match status" value="1"/>
</dbReference>
<dbReference type="Gene3D" id="3.90.550.10">
    <property type="entry name" value="Spore Coat Polysaccharide Biosynthesis Protein SpsA, Chain A"/>
    <property type="match status" value="1"/>
</dbReference>
<reference evidence="2" key="1">
    <citation type="journal article" date="2015" name="Nature">
        <title>Complex archaea that bridge the gap between prokaryotes and eukaryotes.</title>
        <authorList>
            <person name="Spang A."/>
            <person name="Saw J.H."/>
            <person name="Jorgensen S.L."/>
            <person name="Zaremba-Niedzwiedzka K."/>
            <person name="Martijn J."/>
            <person name="Lind A.E."/>
            <person name="van Eijk R."/>
            <person name="Schleper C."/>
            <person name="Guy L."/>
            <person name="Ettema T.J."/>
        </authorList>
    </citation>
    <scope>NUCLEOTIDE SEQUENCE</scope>
</reference>
<protein>
    <recommendedName>
        <fullName evidence="1">Glycosyltransferase 2-like domain-containing protein</fullName>
    </recommendedName>
</protein>
<dbReference type="InterPro" id="IPR029044">
    <property type="entry name" value="Nucleotide-diphossugar_trans"/>
</dbReference>
<dbReference type="InterPro" id="IPR001173">
    <property type="entry name" value="Glyco_trans_2-like"/>
</dbReference>
<dbReference type="Pfam" id="PF00535">
    <property type="entry name" value="Glycos_transf_2"/>
    <property type="match status" value="1"/>
</dbReference>
<organism evidence="2">
    <name type="scientific">marine sediment metagenome</name>
    <dbReference type="NCBI Taxonomy" id="412755"/>
    <lineage>
        <taxon>unclassified sequences</taxon>
        <taxon>metagenomes</taxon>
        <taxon>ecological metagenomes</taxon>
    </lineage>
</organism>
<dbReference type="EMBL" id="LAZR01008303">
    <property type="protein sequence ID" value="KKM79667.1"/>
    <property type="molecule type" value="Genomic_DNA"/>
</dbReference>
<gene>
    <name evidence="2" type="ORF">LCGC14_1347620</name>
</gene>
<dbReference type="InterPro" id="IPR050256">
    <property type="entry name" value="Glycosyltransferase_2"/>
</dbReference>
<evidence type="ECO:0000313" key="2">
    <source>
        <dbReference type="EMBL" id="KKM79667.1"/>
    </source>
</evidence>
<accession>A0A0F9NE44</accession>
<feature type="domain" description="Glycosyltransferase 2-like" evidence="1">
    <location>
        <begin position="14"/>
        <end position="131"/>
    </location>
</feature>
<name>A0A0F9NE44_9ZZZZ</name>
<sequence length="230" mass="24528">MAVCCSLPSGKVVVVIPCFNEEKYIAPLVYEALLYVDEVVVVDNLSTDYTAAAAHSAGARVCHCSTKGMGDATRMGIAHSGDAEIIVTLDGDGQHNPNDIPKLVRAVVDGADLALGVRSAVGMPLYRRVGNLAIVLATCIGSKKWLSDAQCGMRAFNQAVAGIRTTEIGFGCITELIIKARKAGCRIEPVEVSCLYHGGLHENSTINPVVQGVSVLLQTIRWRIWEHLGV</sequence>
<dbReference type="SUPFAM" id="SSF53448">
    <property type="entry name" value="Nucleotide-diphospho-sugar transferases"/>
    <property type="match status" value="1"/>
</dbReference>